<evidence type="ECO:0000313" key="3">
    <source>
        <dbReference type="EMBL" id="GKV16128.1"/>
    </source>
</evidence>
<dbReference type="InterPro" id="IPR000477">
    <property type="entry name" value="RT_dom"/>
</dbReference>
<name>A0AAV5JY04_9ROSI</name>
<organism evidence="3 4">
    <name type="scientific">Rubroshorea leprosula</name>
    <dbReference type="NCBI Taxonomy" id="152421"/>
    <lineage>
        <taxon>Eukaryota</taxon>
        <taxon>Viridiplantae</taxon>
        <taxon>Streptophyta</taxon>
        <taxon>Embryophyta</taxon>
        <taxon>Tracheophyta</taxon>
        <taxon>Spermatophyta</taxon>
        <taxon>Magnoliopsida</taxon>
        <taxon>eudicotyledons</taxon>
        <taxon>Gunneridae</taxon>
        <taxon>Pentapetalae</taxon>
        <taxon>rosids</taxon>
        <taxon>malvids</taxon>
        <taxon>Malvales</taxon>
        <taxon>Dipterocarpaceae</taxon>
        <taxon>Rubroshorea</taxon>
    </lineage>
</organism>
<reference evidence="3 4" key="1">
    <citation type="journal article" date="2021" name="Commun. Biol.">
        <title>The genome of Shorea leprosula (Dipterocarpaceae) highlights the ecological relevance of drought in aseasonal tropical rainforests.</title>
        <authorList>
            <person name="Ng K.K.S."/>
            <person name="Kobayashi M.J."/>
            <person name="Fawcett J.A."/>
            <person name="Hatakeyama M."/>
            <person name="Paape T."/>
            <person name="Ng C.H."/>
            <person name="Ang C.C."/>
            <person name="Tnah L.H."/>
            <person name="Lee C.T."/>
            <person name="Nishiyama T."/>
            <person name="Sese J."/>
            <person name="O'Brien M.J."/>
            <person name="Copetti D."/>
            <person name="Mohd Noor M.I."/>
            <person name="Ong R.C."/>
            <person name="Putra M."/>
            <person name="Sireger I.Z."/>
            <person name="Indrioko S."/>
            <person name="Kosugi Y."/>
            <person name="Izuno A."/>
            <person name="Isagi Y."/>
            <person name="Lee S.L."/>
            <person name="Shimizu K.K."/>
        </authorList>
    </citation>
    <scope>NUCLEOTIDE SEQUENCE [LARGE SCALE GENOMIC DNA]</scope>
    <source>
        <strain evidence="3">214</strain>
    </source>
</reference>
<dbReference type="AlphaFoldDB" id="A0AAV5JY04"/>
<evidence type="ECO:0000259" key="2">
    <source>
        <dbReference type="Pfam" id="PF00078"/>
    </source>
</evidence>
<feature type="compositionally biased region" description="Basic and acidic residues" evidence="1">
    <location>
        <begin position="151"/>
        <end position="170"/>
    </location>
</feature>
<comment type="caution">
    <text evidence="3">The sequence shown here is derived from an EMBL/GenBank/DDBJ whole genome shotgun (WGS) entry which is preliminary data.</text>
</comment>
<accession>A0AAV5JY04</accession>
<dbReference type="EMBL" id="BPVZ01000044">
    <property type="protein sequence ID" value="GKV16128.1"/>
    <property type="molecule type" value="Genomic_DNA"/>
</dbReference>
<dbReference type="PANTHER" id="PTHR33116:SF78">
    <property type="entry name" value="OS12G0587133 PROTEIN"/>
    <property type="match status" value="1"/>
</dbReference>
<proteinExistence type="predicted"/>
<feature type="region of interest" description="Disordered" evidence="1">
    <location>
        <begin position="144"/>
        <end position="172"/>
    </location>
</feature>
<evidence type="ECO:0000256" key="1">
    <source>
        <dbReference type="SAM" id="MobiDB-lite"/>
    </source>
</evidence>
<protein>
    <recommendedName>
        <fullName evidence="2">Reverse transcriptase domain-containing protein</fullName>
    </recommendedName>
</protein>
<dbReference type="Proteomes" id="UP001054252">
    <property type="component" value="Unassembled WGS sequence"/>
</dbReference>
<gene>
    <name evidence="3" type="ORF">SLEP1_g26814</name>
</gene>
<dbReference type="PANTHER" id="PTHR33116">
    <property type="entry name" value="REVERSE TRANSCRIPTASE ZINC-BINDING DOMAIN-CONTAINING PROTEIN-RELATED-RELATED"/>
    <property type="match status" value="1"/>
</dbReference>
<sequence length="1105" mass="124162">MRNLYQFGVLKKCSTVTPFVTILGTWELLRFATNTAAALLLVAPGCIACRCATYGKYGRCRWTYAGDAAAESSCSNAVTAERSLNEIWIGTYKVRVKLAEDRYRRKIGYWKASVANNGKGKVSNLGRLVQPGQSYAQAVGVGNRAQADGSNARERSVSEKAKEELVDNGDKAVSQHVDETVGPDDRNAGAGRLANENEVPVKGQLIEFTPVQEEVQWLEGSMVVVVKALEDITDIQDRMEVDGGSISLLPLGGRQFLLVERVQGFLSEFRQHNMDLFDLWFESIQPWTEAPSSNGRLIWLHITGVPLKAWSVRCFEKIGESVGEVIRLHEDTRNRAILSEGRVLVVSPEVGKISKSITLKVNEQQFEVGVVEEEWRTDPDWWLSDCDRRREVVSETEYSASQSSDANHDWINAEIYGIERDSFDDMQSRKEGCNAEIHGGEVDSIDDTQSRTEGFLNLKEVSENEGENRCNLKGMLRARVSDGNGSHMGIGPVVEKQGGLEECDGLGSKSNGTGGCSIGIKSNTEIGSQLAAVREVGKKELTGKTHKKLEECYPNKLQEICTNQGSLVTARTKYRQGRRGVVRKAESETKERVGSVSISDGCIANRNQVIRKDLLLHEVRKIIRVGKELGIELQDNEEEVESRLLVLEERDEEKGREETKLEEADGSLCRTLWYSEGFDWVMKGSTGASGGEWGVKKLNCSFVNVYAPNDRRKKVEMGKGLRQGDPLSPFLFLMIGEGLHGLVSKAETVGMFHGIPIGTRGLEVSLLQFADDTVIMGRAESSNIFMVKSILRWFELMSGLKINFSKSNVCGFNVLERWLRGASRVWQCGVGKTPFTYLGMPVGGKPGSKEFWVPVVNKFRAKLAVWKSTMLSVGGRITLLNSRGFLWGGAEMKRKIPWVNWELVCCSKMKGGLGVPDLRRRNWAVLGKWWARLGDEGENLWQQVVREKYYGGRKEVDITGVESGRMFKIWSDVVKIGGMAVGLRNLLVNGFKWEVGDGKRVGFWRTIWVGDKSLRDLFPRLYELAVKKEGLVSEMGDWEDDRWRWNMEWRRERKGRVRDEEEGLWELLESVQLKKDEEDHWWWIHGPDGQYVVKTAYEALAPIMS</sequence>
<dbReference type="Pfam" id="PF00078">
    <property type="entry name" value="RVT_1"/>
    <property type="match status" value="1"/>
</dbReference>
<keyword evidence="4" id="KW-1185">Reference proteome</keyword>
<evidence type="ECO:0000313" key="4">
    <source>
        <dbReference type="Proteomes" id="UP001054252"/>
    </source>
</evidence>
<feature type="domain" description="Reverse transcriptase" evidence="2">
    <location>
        <begin position="711"/>
        <end position="841"/>
    </location>
</feature>